<accession>A0A942UU59</accession>
<comment type="similarity">
    <text evidence="1 3">Belongs to the UreD family.</text>
</comment>
<keyword evidence="3" id="KW-0996">Nickel insertion</keyword>
<comment type="caution">
    <text evidence="4">The sequence shown here is derived from an EMBL/GenBank/DDBJ whole genome shotgun (WGS) entry which is preliminary data.</text>
</comment>
<dbReference type="Proteomes" id="UP000676456">
    <property type="component" value="Unassembled WGS sequence"/>
</dbReference>
<dbReference type="EMBL" id="JAGYPN010000002">
    <property type="protein sequence ID" value="MBS4222969.1"/>
    <property type="molecule type" value="Genomic_DNA"/>
</dbReference>
<dbReference type="InterPro" id="IPR002669">
    <property type="entry name" value="UreD"/>
</dbReference>
<evidence type="ECO:0000313" key="5">
    <source>
        <dbReference type="Proteomes" id="UP000676456"/>
    </source>
</evidence>
<keyword evidence="3" id="KW-0963">Cytoplasm</keyword>
<gene>
    <name evidence="3" type="primary">ureD</name>
    <name evidence="4" type="ORF">KHA91_09470</name>
</gene>
<dbReference type="GO" id="GO:0016151">
    <property type="term" value="F:nickel cation binding"/>
    <property type="evidence" value="ECO:0007669"/>
    <property type="project" value="UniProtKB-UniRule"/>
</dbReference>
<sequence>MSKWTGILRLSVENKQGKTVPKNVFFQGAFKVMRPHYLDQSGQATYFLINPGGGYVDGDTYCMDITVEEEAELLLTTQSSAKVYRTPHVPVVQETEFNLKKNSVLEYIPDPLIGYQDARYLQKNIIRMESGATLVYCDMLTPGWSPEGDLFSYELLQLKNEIYLDDELVVFDHLKLAPGRQKIEAIGLMEGYTHLGSMIVISEKMTASFLDELHAALKEVSGDSKIGISELSVPGFTLRVLANSTQAIEKIMMEAHRLIREKWLNKQAVFLRKY</sequence>
<dbReference type="PANTHER" id="PTHR33643:SF1">
    <property type="entry name" value="UREASE ACCESSORY PROTEIN D"/>
    <property type="match status" value="1"/>
</dbReference>
<keyword evidence="2 3" id="KW-0143">Chaperone</keyword>
<proteinExistence type="inferred from homology"/>
<evidence type="ECO:0000256" key="1">
    <source>
        <dbReference type="ARBA" id="ARBA00007177"/>
    </source>
</evidence>
<comment type="subunit">
    <text evidence="3">UreD, UreF and UreG form a complex that acts as a GTP-hydrolysis-dependent molecular chaperone, activating the urease apoprotein by helping to assemble the nickel containing metallocenter of UreC. The UreE protein probably delivers the nickel.</text>
</comment>
<dbReference type="Pfam" id="PF01774">
    <property type="entry name" value="UreD"/>
    <property type="match status" value="1"/>
</dbReference>
<evidence type="ECO:0000313" key="4">
    <source>
        <dbReference type="EMBL" id="MBS4222969.1"/>
    </source>
</evidence>
<dbReference type="RefSeq" id="WP_213098021.1">
    <property type="nucleotide sequence ID" value="NZ_JAGYPN010000002.1"/>
</dbReference>
<dbReference type="GO" id="GO:0005737">
    <property type="term" value="C:cytoplasm"/>
    <property type="evidence" value="ECO:0007669"/>
    <property type="project" value="UniProtKB-SubCell"/>
</dbReference>
<evidence type="ECO:0000256" key="2">
    <source>
        <dbReference type="ARBA" id="ARBA00023186"/>
    </source>
</evidence>
<dbReference type="HAMAP" id="MF_01384">
    <property type="entry name" value="UreD"/>
    <property type="match status" value="1"/>
</dbReference>
<evidence type="ECO:0000256" key="3">
    <source>
        <dbReference type="HAMAP-Rule" id="MF_01384"/>
    </source>
</evidence>
<comment type="subcellular location">
    <subcellularLocation>
        <location evidence="3">Cytoplasm</location>
    </subcellularLocation>
</comment>
<name>A0A942UU59_9BACI</name>
<dbReference type="PANTHER" id="PTHR33643">
    <property type="entry name" value="UREASE ACCESSORY PROTEIN D"/>
    <property type="match status" value="1"/>
</dbReference>
<comment type="function">
    <text evidence="3">Required for maturation of urease via the functional incorporation of the urease nickel metallocenter.</text>
</comment>
<reference evidence="4 5" key="1">
    <citation type="submission" date="2021-05" db="EMBL/GenBank/DDBJ databases">
        <title>Novel Bacillus species.</title>
        <authorList>
            <person name="Liu G."/>
        </authorList>
    </citation>
    <scope>NUCLEOTIDE SEQUENCE [LARGE SCALE GENOMIC DNA]</scope>
    <source>
        <strain evidence="4 5">FJAT-49682</strain>
    </source>
</reference>
<protein>
    <recommendedName>
        <fullName evidence="3">Urease accessory protein UreD</fullName>
    </recommendedName>
</protein>
<organism evidence="4 5">
    <name type="scientific">Lederbergia citrea</name>
    <dbReference type="NCBI Taxonomy" id="2833581"/>
    <lineage>
        <taxon>Bacteria</taxon>
        <taxon>Bacillati</taxon>
        <taxon>Bacillota</taxon>
        <taxon>Bacilli</taxon>
        <taxon>Bacillales</taxon>
        <taxon>Bacillaceae</taxon>
        <taxon>Lederbergia</taxon>
    </lineage>
</organism>
<keyword evidence="5" id="KW-1185">Reference proteome</keyword>
<dbReference type="AlphaFoldDB" id="A0A942UU59"/>